<dbReference type="GO" id="GO:0055085">
    <property type="term" value="P:transmembrane transport"/>
    <property type="evidence" value="ECO:0007669"/>
    <property type="project" value="InterPro"/>
</dbReference>
<dbReference type="GO" id="GO:0005524">
    <property type="term" value="F:ATP binding"/>
    <property type="evidence" value="ECO:0007669"/>
    <property type="project" value="UniProtKB-KW"/>
</dbReference>
<evidence type="ECO:0000256" key="1">
    <source>
        <dbReference type="ARBA" id="ARBA00022448"/>
    </source>
</evidence>
<accession>A0A2H4ZP41</accession>
<feature type="domain" description="ABC transporter" evidence="4">
    <location>
        <begin position="3"/>
        <end position="224"/>
    </location>
</feature>
<dbReference type="InterPro" id="IPR027417">
    <property type="entry name" value="P-loop_NTPase"/>
</dbReference>
<dbReference type="InterPro" id="IPR003439">
    <property type="entry name" value="ABC_transporter-like_ATP-bd"/>
</dbReference>
<dbReference type="SUPFAM" id="SSF52540">
    <property type="entry name" value="P-loop containing nucleoside triphosphate hydrolases"/>
    <property type="match status" value="1"/>
</dbReference>
<dbReference type="GO" id="GO:0016020">
    <property type="term" value="C:membrane"/>
    <property type="evidence" value="ECO:0007669"/>
    <property type="project" value="InterPro"/>
</dbReference>
<dbReference type="SMART" id="SM00382">
    <property type="entry name" value="AAA"/>
    <property type="match status" value="1"/>
</dbReference>
<dbReference type="InterPro" id="IPR017871">
    <property type="entry name" value="ABC_transporter-like_CS"/>
</dbReference>
<name>A0A2H4ZP41_9EUKA</name>
<dbReference type="PROSITE" id="PS50893">
    <property type="entry name" value="ABC_TRANSPORTER_2"/>
    <property type="match status" value="1"/>
</dbReference>
<reference evidence="5" key="1">
    <citation type="submission" date="2017-10" db="EMBL/GenBank/DDBJ databases">
        <title>Paulinella longichromatophora chromatophore genome.</title>
        <authorList>
            <person name="Lhee D."/>
            <person name="Yoon H.S."/>
        </authorList>
    </citation>
    <scope>NUCLEOTIDE SEQUENCE</scope>
</reference>
<keyword evidence="1" id="KW-0813">Transport</keyword>
<organism evidence="5">
    <name type="scientific">Paulinella longichromatophora</name>
    <dbReference type="NCBI Taxonomy" id="1708747"/>
    <lineage>
        <taxon>Eukaryota</taxon>
        <taxon>Sar</taxon>
        <taxon>Rhizaria</taxon>
        <taxon>Cercozoa</taxon>
        <taxon>Imbricatea</taxon>
        <taxon>Silicofilosea</taxon>
        <taxon>Euglyphida</taxon>
        <taxon>Paulinellidae</taxon>
        <taxon>Paulinella</taxon>
    </lineage>
</organism>
<dbReference type="AlphaFoldDB" id="A0A2H4ZP41"/>
<dbReference type="InterPro" id="IPR015856">
    <property type="entry name" value="ABC_transpr_CbiO/EcfA_su"/>
</dbReference>
<dbReference type="PANTHER" id="PTHR43514:SF1">
    <property type="entry name" value="SULFATE_THIOSULFATE IMPORT ATP-BINDING PROTEIN CYSA"/>
    <property type="match status" value="1"/>
</dbReference>
<sequence length="225" mass="25000">MVLRLEAVSFSWPSGHNALWNCNLIVPKAGLWMLLGRNGSGKSTLFRLIKRLLNHQSGLITCTKKTALVFQNPDHQLLLPTCHSDLRLHMPVGLVPDAYQHAISEALLTVGLKGFAERPLYSLSGGQKQRLAIAGAILSEAGLLLLDEPSAFLDPITQQDLLELVSFLCNRNKFPLTALWITHRLEELDACIGAAMMEKGQISYWIEGTQLRMQLNPLPFGPVRR</sequence>
<evidence type="ECO:0000313" key="5">
    <source>
        <dbReference type="EMBL" id="AUG32293.1"/>
    </source>
</evidence>
<geneLocation type="plastid" evidence="5"/>
<dbReference type="InterPro" id="IPR050334">
    <property type="entry name" value="Molybdenum_import_ModC"/>
</dbReference>
<evidence type="ECO:0000256" key="3">
    <source>
        <dbReference type="ARBA" id="ARBA00022840"/>
    </source>
</evidence>
<dbReference type="PANTHER" id="PTHR43514">
    <property type="entry name" value="ABC TRANSPORTER I FAMILY MEMBER 10"/>
    <property type="match status" value="1"/>
</dbReference>
<dbReference type="EMBL" id="MG264610">
    <property type="protein sequence ID" value="AUG32293.1"/>
    <property type="molecule type" value="Genomic_DNA"/>
</dbReference>
<keyword evidence="2" id="KW-0547">Nucleotide-binding</keyword>
<keyword evidence="3 5" id="KW-0067">ATP-binding</keyword>
<dbReference type="CDD" id="cd03225">
    <property type="entry name" value="ABC_cobalt_CbiO_domain1"/>
    <property type="match status" value="1"/>
</dbReference>
<dbReference type="InterPro" id="IPR003593">
    <property type="entry name" value="AAA+_ATPase"/>
</dbReference>
<evidence type="ECO:0000256" key="2">
    <source>
        <dbReference type="ARBA" id="ARBA00022741"/>
    </source>
</evidence>
<evidence type="ECO:0000259" key="4">
    <source>
        <dbReference type="PROSITE" id="PS50893"/>
    </source>
</evidence>
<dbReference type="Pfam" id="PF00005">
    <property type="entry name" value="ABC_tran"/>
    <property type="match status" value="1"/>
</dbReference>
<proteinExistence type="predicted"/>
<gene>
    <name evidence="5" type="ORF">PLO_295</name>
</gene>
<dbReference type="Gene3D" id="3.40.50.300">
    <property type="entry name" value="P-loop containing nucleotide triphosphate hydrolases"/>
    <property type="match status" value="1"/>
</dbReference>
<keyword evidence="5" id="KW-0934">Plastid</keyword>
<protein>
    <submittedName>
        <fullName evidence="5">Putative ABC transporter, ATP-binding component</fullName>
    </submittedName>
</protein>
<dbReference type="PROSITE" id="PS00211">
    <property type="entry name" value="ABC_TRANSPORTER_1"/>
    <property type="match status" value="1"/>
</dbReference>
<dbReference type="GO" id="GO:0016887">
    <property type="term" value="F:ATP hydrolysis activity"/>
    <property type="evidence" value="ECO:0007669"/>
    <property type="project" value="InterPro"/>
</dbReference>